<reference evidence="1 2" key="1">
    <citation type="submission" date="2021-11" db="EMBL/GenBank/DDBJ databases">
        <title>Seasonal and diel survey of microbial diversity of the Tyrrhenian coast.</title>
        <authorList>
            <person name="Gattoni G."/>
            <person name="Corral P."/>
        </authorList>
    </citation>
    <scope>NUCLEOTIDE SEQUENCE [LARGE SCALE GENOMIC DNA]</scope>
    <source>
        <strain evidence="1 2">Mr9</strain>
    </source>
</reference>
<sequence>MTTKSFLLLSIFVIFLITPVLVRAFEHQDKWCMLDGIDDERGLGSVFDTEDEFSKNSDSAYTIFNIVEVIAPEPLHFSVVPDSVYLDLISPPPKNN</sequence>
<organism evidence="1 2">
    <name type="scientific">Leeuwenhoekiella parthenopeia</name>
    <dbReference type="NCBI Taxonomy" id="2890320"/>
    <lineage>
        <taxon>Bacteria</taxon>
        <taxon>Pseudomonadati</taxon>
        <taxon>Bacteroidota</taxon>
        <taxon>Flavobacteriia</taxon>
        <taxon>Flavobacteriales</taxon>
        <taxon>Flavobacteriaceae</taxon>
        <taxon>Leeuwenhoekiella</taxon>
    </lineage>
</organism>
<comment type="caution">
    <text evidence="1">The sequence shown here is derived from an EMBL/GenBank/DDBJ whole genome shotgun (WGS) entry which is preliminary data.</text>
</comment>
<evidence type="ECO:0000313" key="1">
    <source>
        <dbReference type="EMBL" id="MCC4211835.1"/>
    </source>
</evidence>
<protein>
    <submittedName>
        <fullName evidence="1">Uncharacterized protein</fullName>
    </submittedName>
</protein>
<dbReference type="EMBL" id="JAJGMW010000003">
    <property type="protein sequence ID" value="MCC4211835.1"/>
    <property type="molecule type" value="Genomic_DNA"/>
</dbReference>
<dbReference type="RefSeq" id="WP_228228936.1">
    <property type="nucleotide sequence ID" value="NZ_JAJGMW010000003.1"/>
</dbReference>
<proteinExistence type="predicted"/>
<keyword evidence="2" id="KW-1185">Reference proteome</keyword>
<accession>A0ABS8GPF5</accession>
<evidence type="ECO:0000313" key="2">
    <source>
        <dbReference type="Proteomes" id="UP001197770"/>
    </source>
</evidence>
<gene>
    <name evidence="1" type="ORF">LLW17_03810</name>
</gene>
<name>A0ABS8GPF5_9FLAO</name>
<dbReference type="Proteomes" id="UP001197770">
    <property type="component" value="Unassembled WGS sequence"/>
</dbReference>